<dbReference type="AlphaFoldDB" id="A0A2P8FDW1"/>
<gene>
    <name evidence="1" type="ORF">CLV42_12617</name>
</gene>
<comment type="caution">
    <text evidence="1">The sequence shown here is derived from an EMBL/GenBank/DDBJ whole genome shotgun (WGS) entry which is preliminary data.</text>
</comment>
<reference evidence="1 2" key="1">
    <citation type="submission" date="2018-03" db="EMBL/GenBank/DDBJ databases">
        <title>Genomic Encyclopedia of Archaeal and Bacterial Type Strains, Phase II (KMG-II): from individual species to whole genera.</title>
        <authorList>
            <person name="Goeker M."/>
        </authorList>
    </citation>
    <scope>NUCLEOTIDE SEQUENCE [LARGE SCALE GENOMIC DNA]</scope>
    <source>
        <strain evidence="1 2">DSM 18107</strain>
    </source>
</reference>
<dbReference type="Proteomes" id="UP000240978">
    <property type="component" value="Unassembled WGS sequence"/>
</dbReference>
<organism evidence="1 2">
    <name type="scientific">Chitinophaga ginsengisoli</name>
    <dbReference type="NCBI Taxonomy" id="363837"/>
    <lineage>
        <taxon>Bacteria</taxon>
        <taxon>Pseudomonadati</taxon>
        <taxon>Bacteroidota</taxon>
        <taxon>Chitinophagia</taxon>
        <taxon>Chitinophagales</taxon>
        <taxon>Chitinophagaceae</taxon>
        <taxon>Chitinophaga</taxon>
    </lineage>
</organism>
<sequence length="103" mass="12008">MEELTKELNRTTELLAPWVTIENCDPCLLSTASFTIETHDGRREAIVENLQGHKIKKRVLKFSPLSYGKTVKRIDSYQYTINALLSSYVFSLHDYRKLINHHK</sequence>
<accession>A0A2P8FDW1</accession>
<evidence type="ECO:0000313" key="1">
    <source>
        <dbReference type="EMBL" id="PSL19905.1"/>
    </source>
</evidence>
<evidence type="ECO:0000313" key="2">
    <source>
        <dbReference type="Proteomes" id="UP000240978"/>
    </source>
</evidence>
<keyword evidence="2" id="KW-1185">Reference proteome</keyword>
<dbReference type="EMBL" id="PYGK01000026">
    <property type="protein sequence ID" value="PSL19905.1"/>
    <property type="molecule type" value="Genomic_DNA"/>
</dbReference>
<protein>
    <submittedName>
        <fullName evidence="1">Uncharacterized protein</fullName>
    </submittedName>
</protein>
<name>A0A2P8FDW1_9BACT</name>
<proteinExistence type="predicted"/>